<name>A0A3D9DUL8_9GAMM</name>
<comment type="caution">
    <text evidence="1">The sequence shown here is derived from an EMBL/GenBank/DDBJ whole genome shotgun (WGS) entry which is preliminary data.</text>
</comment>
<sequence>MAGTLHQGTFFNVPLFPDEYSKHTFNITWCRLADIVDKLRGASITVYRLFRSSISRRKPLMHDQWLISWQDHCPYCDAMNDIDIDTSQGSHVTWVDCQWCCAPMVVTVTISPFDDTLESVTLGRDDDA</sequence>
<dbReference type="RefSeq" id="WP_342768071.1">
    <property type="nucleotide sequence ID" value="NZ_QRDJ01000008.1"/>
</dbReference>
<protein>
    <submittedName>
        <fullName evidence="1">Uncharacterized protein</fullName>
    </submittedName>
</protein>
<evidence type="ECO:0000313" key="2">
    <source>
        <dbReference type="Proteomes" id="UP000256334"/>
    </source>
</evidence>
<dbReference type="Proteomes" id="UP000256334">
    <property type="component" value="Unassembled WGS sequence"/>
</dbReference>
<proteinExistence type="predicted"/>
<accession>A0A3D9DUL8</accession>
<reference evidence="1 2" key="1">
    <citation type="submission" date="2018-07" db="EMBL/GenBank/DDBJ databases">
        <title>Genomic Encyclopedia of Type Strains, Phase IV (KMG-IV): sequencing the most valuable type-strain genomes for metagenomic binning, comparative biology and taxonomic classification.</title>
        <authorList>
            <person name="Goeker M."/>
        </authorList>
    </citation>
    <scope>NUCLEOTIDE SEQUENCE [LARGE SCALE GENOMIC DNA]</scope>
    <source>
        <strain evidence="1 2">DSM 14324</strain>
    </source>
</reference>
<dbReference type="EMBL" id="QRDJ01000008">
    <property type="protein sequence ID" value="REC94064.1"/>
    <property type="molecule type" value="Genomic_DNA"/>
</dbReference>
<dbReference type="AlphaFoldDB" id="A0A3D9DUL8"/>
<gene>
    <name evidence="1" type="ORF">C8D72_2430</name>
</gene>
<dbReference type="InterPro" id="IPR025990">
    <property type="entry name" value="zinc_ribbon_bacterial"/>
</dbReference>
<evidence type="ECO:0000313" key="1">
    <source>
        <dbReference type="EMBL" id="REC94064.1"/>
    </source>
</evidence>
<keyword evidence="2" id="KW-1185">Reference proteome</keyword>
<organism evidence="1 2">
    <name type="scientific">Kushneria indalinina DSM 14324</name>
    <dbReference type="NCBI Taxonomy" id="1122140"/>
    <lineage>
        <taxon>Bacteria</taxon>
        <taxon>Pseudomonadati</taxon>
        <taxon>Pseudomonadota</taxon>
        <taxon>Gammaproteobacteria</taxon>
        <taxon>Oceanospirillales</taxon>
        <taxon>Halomonadaceae</taxon>
        <taxon>Kushneria</taxon>
    </lineage>
</organism>
<dbReference type="Pfam" id="PF14255">
    <property type="entry name" value="Zn_ribbon_21"/>
    <property type="match status" value="1"/>
</dbReference>